<keyword evidence="4" id="KW-1185">Reference proteome</keyword>
<organism evidence="3 4">
    <name type="scientific">Methylococcus geothermalis</name>
    <dbReference type="NCBI Taxonomy" id="2681310"/>
    <lineage>
        <taxon>Bacteria</taxon>
        <taxon>Pseudomonadati</taxon>
        <taxon>Pseudomonadota</taxon>
        <taxon>Gammaproteobacteria</taxon>
        <taxon>Methylococcales</taxon>
        <taxon>Methylococcaceae</taxon>
        <taxon>Methylococcus</taxon>
    </lineage>
</organism>
<gene>
    <name evidence="3" type="ORF">GNH96_15495</name>
</gene>
<name>A0A858QBX9_9GAMM</name>
<evidence type="ECO:0000313" key="3">
    <source>
        <dbReference type="EMBL" id="QJD31204.1"/>
    </source>
</evidence>
<accession>A0A858QBX9</accession>
<dbReference type="CDD" id="cd03801">
    <property type="entry name" value="GT4_PimA-like"/>
    <property type="match status" value="1"/>
</dbReference>
<dbReference type="InterPro" id="IPR001296">
    <property type="entry name" value="Glyco_trans_1"/>
</dbReference>
<dbReference type="PANTHER" id="PTHR41244">
    <property type="entry name" value="RHAMNAN SYNTHESIS F"/>
    <property type="match status" value="1"/>
</dbReference>
<keyword evidence="3" id="KW-0808">Transferase</keyword>
<dbReference type="Gene3D" id="3.90.550.10">
    <property type="entry name" value="Spore Coat Polysaccharide Biosynthesis Protein SpsA, Chain A"/>
    <property type="match status" value="2"/>
</dbReference>
<sequence length="1586" mass="180969">MNNTPVDPTHPSAEKPLVSVVIRTKDRPKRLVEAVRSVSEQTYRPLEVIVVNDGGWTLSEETLKEHAGDVELVLIQLEQNQGRAKSANTGLQAATGRYLCFLDDDDRFLPDHIELLSSCLEHIEHRVCYSDAELCWQVYNVEAGEFEIVNRQEFGSRDFNLAELLCGNYIPLNTLLFDRQVLLEVGGFDPQFDIYEDWDLLLRVGSRYPFYHLPRVTAQYNQWSRDHQNFYDHFAQTGHAPLLHITGYDKLIEKNRHLFNADVARHLLAVVNRLRAAELELAHRAPTAPEPPITSLKMQLDQISAQIGPAFSALEVRIAELGGIHHDTITSAAARLETGICDLDNLRSDVNRLLTDTEASWQQIGIREFDLQKVVTELIEAQKAFEECRSEIAQISALHQLISERDSQIGALHQVLFDRDSQIAALHQTTAHFETLLAALYGSTSWRVTAPLRAISRTLRWLLRNTRRALMLSWWLGTGQFTRAISAAFPYFWRYVPPPIKIIIPSHLSETVKHRLKLTDVTPSQTPKDHGGREVTAAHSANATSLELPEKYYFDLSAEPVAHSPVKAIAFYLPQFHAIPENDEWWGKGFTEWNNTRRGEPLFEGHHQPRVPLHLGYYSLDDVGVYEEQVKLAKKAGIYGFCFYFYWFAGKTLLEKPLRNMLANTQINQPFCLCWANENWTRRWDGLDDEILIAQRHSENDALAFLNYVNDYFCDDRYIKIDGRPLLIVYRAGIIPEITRIQDLWRRRAMELGWPGLYLVSAQTFGQMDPRDFHFDAAVQFPPHSPTPLPSINGQTPNLLQDFEGSIVDYDNTAHLFCDNLVTDYKLFPGITLGWDNTGRRGKRATVFRNFSLTSYSRWLLTACKTTSANPKLADNEKLVFINAWNEWGEGTYLEPDTKYGFGYLEATKKALNACADNKPRLTVIVPNYNHAEFLERRLTSIIQQSQKPEEIIFLDDASSDNSITIAREMLSKSNIRYVILTNSSNSGNVFKQWIKGLEHATGDLIWIAESDDDAPHDFLANILPEFDQEDVLLAYGDISYIDTKGMPDPGLRHYYDDLNDLNWDHSHVVSAYRAFSGAFAIKNIIPNVSGAVFRKPILTESEKSRLTSYTFAGDWYFYALIARGGSIAFRKEAKSYFRINHGGTSRKAFFSDRHLLEHGMILHDLRKLYGITKEVTQDHIEALQKVFEHELSDSSAIDMAHLQNVPVSRTESLRICIASYGFTVGGGEIVPVDIANTLRARGHHITFLAMVKNSPDDPPVLRHRLRNDIPVFYWDDVKHCFQYFLDQYGIEIINSHNFGVEYCLSHTGVDVKLPYIASLHGGYESVDEKLLTKDFMAYVGKNVNEWLYLSNKNTTPLKIRGLRHARFTKSFNAITLRPPNAGLDLNIRQSLNANKDTVLLVIASRAVYEKGWQTAIEATRRLRRQIERDCRLLLIGDGPDFEAIRSANLDKDYLYFLGRLDNPCPIIKECDIGVFPSTYPGESFPLFVLECLQNGLPVVATDIGEIPNIMSITKEEMPGYVLSRNHNEEALVDEMVQAISTLIKDERRMNSARRQARMAGERFCIERLGDFYLDMFDKHIDPTLK</sequence>
<dbReference type="InterPro" id="IPR029044">
    <property type="entry name" value="Nucleotide-diphossugar_trans"/>
</dbReference>
<protein>
    <submittedName>
        <fullName evidence="3">Glycosyltransferase</fullName>
    </submittedName>
</protein>
<dbReference type="GO" id="GO:0016757">
    <property type="term" value="F:glycosyltransferase activity"/>
    <property type="evidence" value="ECO:0007669"/>
    <property type="project" value="InterPro"/>
</dbReference>
<dbReference type="Gene3D" id="3.20.20.80">
    <property type="entry name" value="Glycosidases"/>
    <property type="match status" value="1"/>
</dbReference>
<dbReference type="PANTHER" id="PTHR41244:SF1">
    <property type="entry name" value="GLYCOSYLTRANSFERASE"/>
    <property type="match status" value="1"/>
</dbReference>
<dbReference type="Pfam" id="PF00534">
    <property type="entry name" value="Glycos_transf_1"/>
    <property type="match status" value="1"/>
</dbReference>
<dbReference type="KEGG" id="metu:GNH96_15495"/>
<evidence type="ECO:0000259" key="2">
    <source>
        <dbReference type="Pfam" id="PF00535"/>
    </source>
</evidence>
<dbReference type="InterPro" id="IPR001173">
    <property type="entry name" value="Glyco_trans_2-like"/>
</dbReference>
<dbReference type="SUPFAM" id="SSF53756">
    <property type="entry name" value="UDP-Glycosyltransferase/glycogen phosphorylase"/>
    <property type="match status" value="1"/>
</dbReference>
<feature type="domain" description="Glycosyltransferase 2-like" evidence="2">
    <location>
        <begin position="19"/>
        <end position="120"/>
    </location>
</feature>
<dbReference type="Pfam" id="PF14307">
    <property type="entry name" value="Glyco_tran_WbsX"/>
    <property type="match status" value="1"/>
</dbReference>
<dbReference type="CDD" id="cd00761">
    <property type="entry name" value="Glyco_tranf_GTA_type"/>
    <property type="match status" value="1"/>
</dbReference>
<dbReference type="Proteomes" id="UP000503004">
    <property type="component" value="Chromosome"/>
</dbReference>
<evidence type="ECO:0000313" key="4">
    <source>
        <dbReference type="Proteomes" id="UP000503004"/>
    </source>
</evidence>
<proteinExistence type="predicted"/>
<dbReference type="InterPro" id="IPR032719">
    <property type="entry name" value="WbsX"/>
</dbReference>
<evidence type="ECO:0000259" key="1">
    <source>
        <dbReference type="Pfam" id="PF00534"/>
    </source>
</evidence>
<dbReference type="RefSeq" id="WP_169604471.1">
    <property type="nucleotide sequence ID" value="NZ_CP046565.1"/>
</dbReference>
<dbReference type="EMBL" id="CP046565">
    <property type="protein sequence ID" value="QJD31204.1"/>
    <property type="molecule type" value="Genomic_DNA"/>
</dbReference>
<dbReference type="Gene3D" id="3.40.50.2000">
    <property type="entry name" value="Glycogen Phosphorylase B"/>
    <property type="match status" value="2"/>
</dbReference>
<feature type="domain" description="Glycosyl transferase family 1" evidence="1">
    <location>
        <begin position="1387"/>
        <end position="1552"/>
    </location>
</feature>
<feature type="domain" description="Glycosyltransferase 2-like" evidence="2">
    <location>
        <begin position="923"/>
        <end position="1054"/>
    </location>
</feature>
<dbReference type="SUPFAM" id="SSF53448">
    <property type="entry name" value="Nucleotide-diphospho-sugar transferases"/>
    <property type="match status" value="2"/>
</dbReference>
<reference evidence="4" key="1">
    <citation type="submission" date="2019-12" db="EMBL/GenBank/DDBJ databases">
        <authorList>
            <person name="Awala S.I."/>
            <person name="Rhee S.K."/>
        </authorList>
    </citation>
    <scope>NUCLEOTIDE SEQUENCE [LARGE SCALE GENOMIC DNA]</scope>
    <source>
        <strain evidence="4">IM1</strain>
    </source>
</reference>
<dbReference type="CDD" id="cd11579">
    <property type="entry name" value="Glyco_tran_WbsX"/>
    <property type="match status" value="1"/>
</dbReference>
<dbReference type="Pfam" id="PF00535">
    <property type="entry name" value="Glycos_transf_2"/>
    <property type="match status" value="2"/>
</dbReference>